<keyword evidence="3" id="KW-1185">Reference proteome</keyword>
<feature type="region of interest" description="Disordered" evidence="1">
    <location>
        <begin position="1"/>
        <end position="20"/>
    </location>
</feature>
<feature type="compositionally biased region" description="Basic and acidic residues" evidence="1">
    <location>
        <begin position="151"/>
        <end position="168"/>
    </location>
</feature>
<dbReference type="AlphaFoldDB" id="A0A9J6DLG6"/>
<reference evidence="2" key="1">
    <citation type="journal article" date="2020" name="Cell">
        <title>Large-Scale Comparative Analyses of Tick Genomes Elucidate Their Genetic Diversity and Vector Capacities.</title>
        <authorList>
            <consortium name="Tick Genome and Microbiome Consortium (TIGMIC)"/>
            <person name="Jia N."/>
            <person name="Wang J."/>
            <person name="Shi W."/>
            <person name="Du L."/>
            <person name="Sun Y."/>
            <person name="Zhan W."/>
            <person name="Jiang J.F."/>
            <person name="Wang Q."/>
            <person name="Zhang B."/>
            <person name="Ji P."/>
            <person name="Bell-Sakyi L."/>
            <person name="Cui X.M."/>
            <person name="Yuan T.T."/>
            <person name="Jiang B.G."/>
            <person name="Yang W.F."/>
            <person name="Lam T.T."/>
            <person name="Chang Q.C."/>
            <person name="Ding S.J."/>
            <person name="Wang X.J."/>
            <person name="Zhu J.G."/>
            <person name="Ruan X.D."/>
            <person name="Zhao L."/>
            <person name="Wei J.T."/>
            <person name="Ye R.Z."/>
            <person name="Que T.C."/>
            <person name="Du C.H."/>
            <person name="Zhou Y.H."/>
            <person name="Cheng J.X."/>
            <person name="Dai P.F."/>
            <person name="Guo W.B."/>
            <person name="Han X.H."/>
            <person name="Huang E.J."/>
            <person name="Li L.F."/>
            <person name="Wei W."/>
            <person name="Gao Y.C."/>
            <person name="Liu J.Z."/>
            <person name="Shao H.Z."/>
            <person name="Wang X."/>
            <person name="Wang C.C."/>
            <person name="Yang T.C."/>
            <person name="Huo Q.B."/>
            <person name="Li W."/>
            <person name="Chen H.Y."/>
            <person name="Chen S.E."/>
            <person name="Zhou L.G."/>
            <person name="Ni X.B."/>
            <person name="Tian J.H."/>
            <person name="Sheng Y."/>
            <person name="Liu T."/>
            <person name="Pan Y.S."/>
            <person name="Xia L.Y."/>
            <person name="Li J."/>
            <person name="Zhao F."/>
            <person name="Cao W.C."/>
        </authorList>
    </citation>
    <scope>NUCLEOTIDE SEQUENCE</scope>
    <source>
        <strain evidence="2">Rmic-2018</strain>
    </source>
</reference>
<gene>
    <name evidence="2" type="ORF">HPB51_002763</name>
</gene>
<evidence type="ECO:0000313" key="2">
    <source>
        <dbReference type="EMBL" id="KAH8022729.1"/>
    </source>
</evidence>
<feature type="compositionally biased region" description="Basic and acidic residues" evidence="1">
    <location>
        <begin position="35"/>
        <end position="57"/>
    </location>
</feature>
<organism evidence="2 3">
    <name type="scientific">Rhipicephalus microplus</name>
    <name type="common">Cattle tick</name>
    <name type="synonym">Boophilus microplus</name>
    <dbReference type="NCBI Taxonomy" id="6941"/>
    <lineage>
        <taxon>Eukaryota</taxon>
        <taxon>Metazoa</taxon>
        <taxon>Ecdysozoa</taxon>
        <taxon>Arthropoda</taxon>
        <taxon>Chelicerata</taxon>
        <taxon>Arachnida</taxon>
        <taxon>Acari</taxon>
        <taxon>Parasitiformes</taxon>
        <taxon>Ixodida</taxon>
        <taxon>Ixodoidea</taxon>
        <taxon>Ixodidae</taxon>
        <taxon>Rhipicephalinae</taxon>
        <taxon>Rhipicephalus</taxon>
        <taxon>Boophilus</taxon>
    </lineage>
</organism>
<dbReference type="Proteomes" id="UP000821866">
    <property type="component" value="Chromosome 6"/>
</dbReference>
<protein>
    <submittedName>
        <fullName evidence="2">Uncharacterized protein</fullName>
    </submittedName>
</protein>
<dbReference type="EMBL" id="JABSTU010000008">
    <property type="protein sequence ID" value="KAH8022729.1"/>
    <property type="molecule type" value="Genomic_DNA"/>
</dbReference>
<comment type="caution">
    <text evidence="2">The sequence shown here is derived from an EMBL/GenBank/DDBJ whole genome shotgun (WGS) entry which is preliminary data.</text>
</comment>
<feature type="region of interest" description="Disordered" evidence="1">
    <location>
        <begin position="101"/>
        <end position="191"/>
    </location>
</feature>
<reference evidence="2" key="2">
    <citation type="submission" date="2021-09" db="EMBL/GenBank/DDBJ databases">
        <authorList>
            <person name="Jia N."/>
            <person name="Wang J."/>
            <person name="Shi W."/>
            <person name="Du L."/>
            <person name="Sun Y."/>
            <person name="Zhan W."/>
            <person name="Jiang J."/>
            <person name="Wang Q."/>
            <person name="Zhang B."/>
            <person name="Ji P."/>
            <person name="Sakyi L.B."/>
            <person name="Cui X."/>
            <person name="Yuan T."/>
            <person name="Jiang B."/>
            <person name="Yang W."/>
            <person name="Lam T.T.-Y."/>
            <person name="Chang Q."/>
            <person name="Ding S."/>
            <person name="Wang X."/>
            <person name="Zhu J."/>
            <person name="Ruan X."/>
            <person name="Zhao L."/>
            <person name="Wei J."/>
            <person name="Que T."/>
            <person name="Du C."/>
            <person name="Cheng J."/>
            <person name="Dai P."/>
            <person name="Han X."/>
            <person name="Huang E."/>
            <person name="Gao Y."/>
            <person name="Liu J."/>
            <person name="Shao H."/>
            <person name="Ye R."/>
            <person name="Li L."/>
            <person name="Wei W."/>
            <person name="Wang X."/>
            <person name="Wang C."/>
            <person name="Huo Q."/>
            <person name="Li W."/>
            <person name="Guo W."/>
            <person name="Chen H."/>
            <person name="Chen S."/>
            <person name="Zhou L."/>
            <person name="Zhou L."/>
            <person name="Ni X."/>
            <person name="Tian J."/>
            <person name="Zhou Y."/>
            <person name="Sheng Y."/>
            <person name="Liu T."/>
            <person name="Pan Y."/>
            <person name="Xia L."/>
            <person name="Li J."/>
            <person name="Zhao F."/>
            <person name="Cao W."/>
        </authorList>
    </citation>
    <scope>NUCLEOTIDE SEQUENCE</scope>
    <source>
        <strain evidence="2">Rmic-2018</strain>
        <tissue evidence="2">Larvae</tissue>
    </source>
</reference>
<feature type="region of interest" description="Disordered" evidence="1">
    <location>
        <begin position="33"/>
        <end position="58"/>
    </location>
</feature>
<proteinExistence type="predicted"/>
<name>A0A9J6DLG6_RHIMP</name>
<sequence length="191" mass="21189">MHRTETTTSFRSTQPKSKTTFRFRTLPAGYRARKFTTDAKQGAERRQPLPPVDRHTTPETYAYMTGRCLLSTGSASAEADDAPSLQELEVVPHATLKRHVIPFFKQRPPHVKNFGGSRAQTTKEGEGLKPKMSAGTMGKQNDKDEAEPDSEEKPKDKDNGEAQAKEKQMGSQPGSAKTYKANRLKVNPTAQ</sequence>
<evidence type="ECO:0000256" key="1">
    <source>
        <dbReference type="SAM" id="MobiDB-lite"/>
    </source>
</evidence>
<accession>A0A9J6DLG6</accession>
<evidence type="ECO:0000313" key="3">
    <source>
        <dbReference type="Proteomes" id="UP000821866"/>
    </source>
</evidence>